<protein>
    <submittedName>
        <fullName evidence="1">Uncharacterized protein</fullName>
    </submittedName>
</protein>
<evidence type="ECO:0000313" key="2">
    <source>
        <dbReference type="Proteomes" id="UP000008556"/>
    </source>
</evidence>
<sequence length="32" mass="3414">MKKKGIKAPFLISPANIVKDLLAFVALATLCV</sequence>
<dbReference type="Proteomes" id="UP000008556">
    <property type="component" value="Chromosome"/>
</dbReference>
<dbReference type="KEGG" id="spq:SPAB_01412"/>
<organism evidence="1 2">
    <name type="scientific">Salmonella paratyphi B (strain ATCC BAA-1250 / SPB7)</name>
    <dbReference type="NCBI Taxonomy" id="1016998"/>
    <lineage>
        <taxon>Bacteria</taxon>
        <taxon>Pseudomonadati</taxon>
        <taxon>Pseudomonadota</taxon>
        <taxon>Gammaproteobacteria</taxon>
        <taxon>Enterobacterales</taxon>
        <taxon>Enterobacteriaceae</taxon>
        <taxon>Salmonella</taxon>
    </lineage>
</organism>
<dbReference type="AlphaFoldDB" id="A0A6C6Z0S1"/>
<gene>
    <name evidence="1" type="ordered locus">SPAB_01412</name>
</gene>
<name>A0A6C6Z0S1_SALPB</name>
<dbReference type="EMBL" id="CP000886">
    <property type="protein sequence ID" value="ABX66819.1"/>
    <property type="molecule type" value="Genomic_DNA"/>
</dbReference>
<accession>A0A6C6Z0S1</accession>
<proteinExistence type="predicted"/>
<evidence type="ECO:0000313" key="1">
    <source>
        <dbReference type="EMBL" id="ABX66819.1"/>
    </source>
</evidence>
<reference evidence="1 2" key="1">
    <citation type="submission" date="2007-11" db="EMBL/GenBank/DDBJ databases">
        <authorList>
            <consortium name="The Salmonella enterica serovar Paratyphi B Genome Sequencing Project"/>
            <person name="McClelland M."/>
            <person name="Sanderson E.K."/>
            <person name="Porwollik S."/>
            <person name="Spieth J."/>
            <person name="Clifton W.S."/>
            <person name="Fulton R."/>
            <person name="Cordes M."/>
            <person name="Wollam A."/>
            <person name="Shah N."/>
            <person name="Pepin K."/>
            <person name="Bhonagiri V."/>
            <person name="Nash W."/>
            <person name="Johnson M."/>
            <person name="Thiruvilangam P."/>
            <person name="Wilson R."/>
        </authorList>
    </citation>
    <scope>NUCLEOTIDE SEQUENCE [LARGE SCALE GENOMIC DNA]</scope>
    <source>
        <strain evidence="2">ATCC BAA-1250 / SPB7</strain>
    </source>
</reference>